<dbReference type="GO" id="GO:0003676">
    <property type="term" value="F:nucleic acid binding"/>
    <property type="evidence" value="ECO:0007669"/>
    <property type="project" value="InterPro"/>
</dbReference>
<dbReference type="STRING" id="4097.A0A1S4CQL7"/>
<dbReference type="GO" id="GO:0015074">
    <property type="term" value="P:DNA integration"/>
    <property type="evidence" value="ECO:0007669"/>
    <property type="project" value="InterPro"/>
</dbReference>
<dbReference type="OrthoDB" id="1213641at2759"/>
<dbReference type="PaxDb" id="4097-A0A1S4CQL7"/>
<protein>
    <submittedName>
        <fullName evidence="2">Uncharacterized protein LOC107821425</fullName>
    </submittedName>
</protein>
<evidence type="ECO:0000313" key="1">
    <source>
        <dbReference type="Proteomes" id="UP000790787"/>
    </source>
</evidence>
<evidence type="ECO:0000313" key="2">
    <source>
        <dbReference type="RefSeq" id="XP_016503346.2"/>
    </source>
</evidence>
<reference evidence="1" key="1">
    <citation type="journal article" date="2014" name="Nat. Commun.">
        <title>The tobacco genome sequence and its comparison with those of tomato and potato.</title>
        <authorList>
            <person name="Sierro N."/>
            <person name="Battey J.N."/>
            <person name="Ouadi S."/>
            <person name="Bakaher N."/>
            <person name="Bovet L."/>
            <person name="Willig A."/>
            <person name="Goepfert S."/>
            <person name="Peitsch M.C."/>
            <person name="Ivanov N.V."/>
        </authorList>
    </citation>
    <scope>NUCLEOTIDE SEQUENCE [LARGE SCALE GENOMIC DNA]</scope>
</reference>
<dbReference type="GeneID" id="107821425"/>
<name>A0A1S4CQL7_TOBAC</name>
<dbReference type="SMR" id="A0A1S4CQL7"/>
<dbReference type="OMA" id="HEMGDGY"/>
<keyword evidence="1" id="KW-1185">Reference proteome</keyword>
<dbReference type="InterPro" id="IPR036397">
    <property type="entry name" value="RNaseH_sf"/>
</dbReference>
<dbReference type="Proteomes" id="UP000790787">
    <property type="component" value="Chromosome 17"/>
</dbReference>
<organism evidence="1 2">
    <name type="scientific">Nicotiana tabacum</name>
    <name type="common">Common tobacco</name>
    <dbReference type="NCBI Taxonomy" id="4097"/>
    <lineage>
        <taxon>Eukaryota</taxon>
        <taxon>Viridiplantae</taxon>
        <taxon>Streptophyta</taxon>
        <taxon>Embryophyta</taxon>
        <taxon>Tracheophyta</taxon>
        <taxon>Spermatophyta</taxon>
        <taxon>Magnoliopsida</taxon>
        <taxon>eudicotyledons</taxon>
        <taxon>Gunneridae</taxon>
        <taxon>Pentapetalae</taxon>
        <taxon>asterids</taxon>
        <taxon>lamiids</taxon>
        <taxon>Solanales</taxon>
        <taxon>Solanaceae</taxon>
        <taxon>Nicotianoideae</taxon>
        <taxon>Nicotianeae</taxon>
        <taxon>Nicotiana</taxon>
    </lineage>
</organism>
<dbReference type="PANTHER" id="PTHR48475:SF2">
    <property type="entry name" value="RIBONUCLEASE H"/>
    <property type="match status" value="1"/>
</dbReference>
<proteinExistence type="predicted"/>
<dbReference type="RefSeq" id="XP_016503346.1">
    <property type="nucleotide sequence ID" value="XM_016647860.1"/>
</dbReference>
<dbReference type="Gene3D" id="3.30.420.10">
    <property type="entry name" value="Ribonuclease H-like superfamily/Ribonuclease H"/>
    <property type="match status" value="1"/>
</dbReference>
<dbReference type="SUPFAM" id="SSF53098">
    <property type="entry name" value="Ribonuclease H-like"/>
    <property type="match status" value="1"/>
</dbReference>
<dbReference type="PANTHER" id="PTHR48475">
    <property type="entry name" value="RIBONUCLEASE H"/>
    <property type="match status" value="1"/>
</dbReference>
<dbReference type="RefSeq" id="XP_016503346.2">
    <property type="nucleotide sequence ID" value="XM_016647860.2"/>
</dbReference>
<dbReference type="AlphaFoldDB" id="A0A1S4CQL7"/>
<dbReference type="InterPro" id="IPR012337">
    <property type="entry name" value="RNaseH-like_sf"/>
</dbReference>
<sequence>MREVHEGVCGNHSGADTLVLKLVKDVHLELRQMSKLCTVGISTGGTLSFSVVPMDIHDMGDKFSRLAATGSRKVREVVDFLWDHIICRFGILKEISCNNGPQFIGSKVTKVLEDLKIKRITSSPYHPSANGQAESTNKVIIHNLIKSLQAVKGKRLKELSSVLWACQTMEKSSTGEIPSSLIYGVEALIPVEVGEPTLRISRENEEANNEALLMKLDLLDEHMDLVYVRMVAQKQRMEMYYNLRANLRYFNV</sequence>
<dbReference type="PROSITE" id="PS50994">
    <property type="entry name" value="INTEGRASE"/>
    <property type="match status" value="1"/>
</dbReference>
<reference evidence="2" key="2">
    <citation type="submission" date="2025-08" db="UniProtKB">
        <authorList>
            <consortium name="RefSeq"/>
        </authorList>
    </citation>
    <scope>IDENTIFICATION</scope>
    <source>
        <tissue evidence="2">Leaf</tissue>
    </source>
</reference>
<gene>
    <name evidence="2" type="primary">LOC107821425</name>
</gene>
<accession>A0A1S4CQL7</accession>
<dbReference type="InterPro" id="IPR001584">
    <property type="entry name" value="Integrase_cat-core"/>
</dbReference>
<dbReference type="KEGG" id="nta:107821425"/>